<gene>
    <name evidence="2" type="ORF">GCM10022378_16270</name>
</gene>
<protein>
    <recommendedName>
        <fullName evidence="4">5,10-methylene-tetrahydrofolate dehydrogenase</fullName>
    </recommendedName>
</protein>
<organism evidence="2 3">
    <name type="scientific">Salinicoccus jeotgali</name>
    <dbReference type="NCBI Taxonomy" id="381634"/>
    <lineage>
        <taxon>Bacteria</taxon>
        <taxon>Bacillati</taxon>
        <taxon>Bacillota</taxon>
        <taxon>Bacilli</taxon>
        <taxon>Bacillales</taxon>
        <taxon>Staphylococcaceae</taxon>
        <taxon>Salinicoccus</taxon>
    </lineage>
</organism>
<feature type="transmembrane region" description="Helical" evidence="1">
    <location>
        <begin position="205"/>
        <end position="229"/>
    </location>
</feature>
<feature type="transmembrane region" description="Helical" evidence="1">
    <location>
        <begin position="280"/>
        <end position="304"/>
    </location>
</feature>
<proteinExistence type="predicted"/>
<sequence length="371" mass="42785">MSKRYVGIVAAPGAPDELARKIKEELPEVLSEEFEEEHEWEVGVHVDPLTSYAELTKELFQKTDQYYQDRDWDYTIFITDLPLYHNENIIGIDINEATEVGLVSLPAYGWPPNKQSVLETIVTLITSVQAKNDKESTESNEENRRNLKRIFNRYFKFNTLYYEKSHNDATDSEHSIYQMKNNLRGYFRLISGMAWANNPLNMMRVLSSVVALAFATGSFSMIFSTMWSLSDLFSIWRMIAVSIFALTSMLVWIIISHGLWERLEEGEDKRFLKLYNGATVVTLVISLVFYFTVLYLMFLTGSLVLLPPDFIIRNIGLEQIDIRFYLKLAWFATSLSTVVAAIGAGVQDENVMKESTYGYRHRLRSQEASEE</sequence>
<feature type="transmembrane region" description="Helical" evidence="1">
    <location>
        <begin position="324"/>
        <end position="346"/>
    </location>
</feature>
<dbReference type="RefSeq" id="WP_344703303.1">
    <property type="nucleotide sequence ID" value="NZ_BAABCK010000057.1"/>
</dbReference>
<evidence type="ECO:0008006" key="4">
    <source>
        <dbReference type="Google" id="ProtNLM"/>
    </source>
</evidence>
<evidence type="ECO:0000256" key="1">
    <source>
        <dbReference type="SAM" id="Phobius"/>
    </source>
</evidence>
<dbReference type="EMBL" id="BAABCK010000057">
    <property type="protein sequence ID" value="GAA3728281.1"/>
    <property type="molecule type" value="Genomic_DNA"/>
</dbReference>
<evidence type="ECO:0000313" key="3">
    <source>
        <dbReference type="Proteomes" id="UP001500920"/>
    </source>
</evidence>
<keyword evidence="3" id="KW-1185">Reference proteome</keyword>
<keyword evidence="1" id="KW-1133">Transmembrane helix</keyword>
<keyword evidence="1" id="KW-0812">Transmembrane</keyword>
<keyword evidence="1" id="KW-0472">Membrane</keyword>
<dbReference type="Proteomes" id="UP001500920">
    <property type="component" value="Unassembled WGS sequence"/>
</dbReference>
<reference evidence="3" key="1">
    <citation type="journal article" date="2019" name="Int. J. Syst. Evol. Microbiol.">
        <title>The Global Catalogue of Microorganisms (GCM) 10K type strain sequencing project: providing services to taxonomists for standard genome sequencing and annotation.</title>
        <authorList>
            <consortium name="The Broad Institute Genomics Platform"/>
            <consortium name="The Broad Institute Genome Sequencing Center for Infectious Disease"/>
            <person name="Wu L."/>
            <person name="Ma J."/>
        </authorList>
    </citation>
    <scope>NUCLEOTIDE SEQUENCE [LARGE SCALE GENOMIC DNA]</scope>
    <source>
        <strain evidence="3">JCM 16981</strain>
    </source>
</reference>
<name>A0ABP7F025_9STAP</name>
<accession>A0ABP7F025</accession>
<feature type="transmembrane region" description="Helical" evidence="1">
    <location>
        <begin position="235"/>
        <end position="260"/>
    </location>
</feature>
<evidence type="ECO:0000313" key="2">
    <source>
        <dbReference type="EMBL" id="GAA3728281.1"/>
    </source>
</evidence>
<comment type="caution">
    <text evidence="2">The sequence shown here is derived from an EMBL/GenBank/DDBJ whole genome shotgun (WGS) entry which is preliminary data.</text>
</comment>